<evidence type="ECO:0000313" key="11">
    <source>
        <dbReference type="EMBL" id="KAK9887944.1"/>
    </source>
</evidence>
<name>A0AAW1UXU0_9CUCU</name>
<evidence type="ECO:0000256" key="2">
    <source>
        <dbReference type="ARBA" id="ARBA00004687"/>
    </source>
</evidence>
<dbReference type="Proteomes" id="UP001431783">
    <property type="component" value="Unassembled WGS sequence"/>
</dbReference>
<evidence type="ECO:0000256" key="7">
    <source>
        <dbReference type="ARBA" id="ARBA00022989"/>
    </source>
</evidence>
<comment type="function">
    <text evidence="10">Stabilizing subunit of the glycosylphosphatidylinositol-mannosyltransferase I complex which catalyzes the transfer of the first mannose, via an alpha-1,4 bond from a dolichol-phosphate-mannose (Dol-P-Man) to the glucosaminyl acyl phosphatidylinositol (GlcN-(acyl)PI) intermediate to generate alpha-D-Man-(1-&gt;4)-alpha-D-GlcN-(1-&gt;6)-(1-radyl,2-acyl-sn-glycero-3-phospho)-2-acyl-inositol and participates in the sixth step of the glycosylphosphatidylinositol-anchor biosynthesis. Probably acts by stabilizing the mannosyltransferase PIGM.</text>
</comment>
<comment type="subcellular location">
    <subcellularLocation>
        <location evidence="1 10">Endoplasmic reticulum membrane</location>
        <topology evidence="1 10">Single-pass membrane protein</topology>
    </subcellularLocation>
</comment>
<evidence type="ECO:0000256" key="10">
    <source>
        <dbReference type="RuleBase" id="RU366056"/>
    </source>
</evidence>
<evidence type="ECO:0000256" key="8">
    <source>
        <dbReference type="ARBA" id="ARBA00023136"/>
    </source>
</evidence>
<keyword evidence="8 10" id="KW-0472">Membrane</keyword>
<evidence type="ECO:0000256" key="6">
    <source>
        <dbReference type="ARBA" id="ARBA00022824"/>
    </source>
</evidence>
<feature type="signal peptide" evidence="10">
    <location>
        <begin position="1"/>
        <end position="21"/>
    </location>
</feature>
<keyword evidence="12" id="KW-1185">Reference proteome</keyword>
<comment type="pathway">
    <text evidence="2 10">Glycolipid biosynthesis; glycosylphosphatidylinositol-anchor biosynthesis.</text>
</comment>
<keyword evidence="6 10" id="KW-0256">Endoplasmic reticulum</keyword>
<dbReference type="SMART" id="SM00780">
    <property type="entry name" value="PIG-X"/>
    <property type="match status" value="1"/>
</dbReference>
<gene>
    <name evidence="11" type="ORF">WA026_000244</name>
</gene>
<evidence type="ECO:0000256" key="1">
    <source>
        <dbReference type="ARBA" id="ARBA00004389"/>
    </source>
</evidence>
<evidence type="ECO:0000256" key="5">
    <source>
        <dbReference type="ARBA" id="ARBA00022692"/>
    </source>
</evidence>
<dbReference type="GO" id="GO:0005789">
    <property type="term" value="C:endoplasmic reticulum membrane"/>
    <property type="evidence" value="ECO:0007669"/>
    <property type="project" value="UniProtKB-SubCell"/>
</dbReference>
<dbReference type="PANTHER" id="PTHR28650">
    <property type="entry name" value="PHOSPHATIDYLINOSITOL-GLYCAN BIOSYNTHESIS CLASS X PROTEIN"/>
    <property type="match status" value="1"/>
</dbReference>
<protein>
    <recommendedName>
        <fullName evidence="10">Phosphatidylinositol-glycan biosynthesis class X protein</fullName>
    </recommendedName>
</protein>
<keyword evidence="4 10" id="KW-0337">GPI-anchor biosynthesis</keyword>
<feature type="transmembrane region" description="Helical" evidence="10">
    <location>
        <begin position="211"/>
        <end position="236"/>
    </location>
</feature>
<dbReference type="EMBL" id="JARQZJ010000121">
    <property type="protein sequence ID" value="KAK9887944.1"/>
    <property type="molecule type" value="Genomic_DNA"/>
</dbReference>
<dbReference type="GO" id="GO:0006506">
    <property type="term" value="P:GPI anchor biosynthetic process"/>
    <property type="evidence" value="ECO:0007669"/>
    <property type="project" value="UniProtKB-KW"/>
</dbReference>
<organism evidence="11 12">
    <name type="scientific">Henosepilachna vigintioctopunctata</name>
    <dbReference type="NCBI Taxonomy" id="420089"/>
    <lineage>
        <taxon>Eukaryota</taxon>
        <taxon>Metazoa</taxon>
        <taxon>Ecdysozoa</taxon>
        <taxon>Arthropoda</taxon>
        <taxon>Hexapoda</taxon>
        <taxon>Insecta</taxon>
        <taxon>Pterygota</taxon>
        <taxon>Neoptera</taxon>
        <taxon>Endopterygota</taxon>
        <taxon>Coleoptera</taxon>
        <taxon>Polyphaga</taxon>
        <taxon>Cucujiformia</taxon>
        <taxon>Coccinelloidea</taxon>
        <taxon>Coccinellidae</taxon>
        <taxon>Epilachninae</taxon>
        <taxon>Epilachnini</taxon>
        <taxon>Henosepilachna</taxon>
    </lineage>
</organism>
<accession>A0AAW1UXU0</accession>
<dbReference type="AlphaFoldDB" id="A0AAW1UXU0"/>
<keyword evidence="5 10" id="KW-0812">Transmembrane</keyword>
<comment type="caution">
    <text evidence="11">The sequence shown here is derived from an EMBL/GenBank/DDBJ whole genome shotgun (WGS) entry which is preliminary data.</text>
</comment>
<evidence type="ECO:0000256" key="3">
    <source>
        <dbReference type="ARBA" id="ARBA00010345"/>
    </source>
</evidence>
<comment type="similarity">
    <text evidence="3 10">Belongs to the PIGX family.</text>
</comment>
<evidence type="ECO:0000256" key="9">
    <source>
        <dbReference type="ARBA" id="ARBA00023180"/>
    </source>
</evidence>
<proteinExistence type="inferred from homology"/>
<evidence type="ECO:0000313" key="12">
    <source>
        <dbReference type="Proteomes" id="UP001431783"/>
    </source>
</evidence>
<dbReference type="PANTHER" id="PTHR28650:SF1">
    <property type="entry name" value="PHOSPHATIDYLINOSITOL-GLYCAN BIOSYNTHESIS CLASS X PROTEIN"/>
    <property type="match status" value="1"/>
</dbReference>
<evidence type="ECO:0000256" key="4">
    <source>
        <dbReference type="ARBA" id="ARBA00022502"/>
    </source>
</evidence>
<reference evidence="11 12" key="1">
    <citation type="submission" date="2023-03" db="EMBL/GenBank/DDBJ databases">
        <title>Genome insight into feeding habits of ladybird beetles.</title>
        <authorList>
            <person name="Li H.-S."/>
            <person name="Huang Y.-H."/>
            <person name="Pang H."/>
        </authorList>
    </citation>
    <scope>NUCLEOTIDE SEQUENCE [LARGE SCALE GENOMIC DNA]</scope>
    <source>
        <strain evidence="11">SYSU_2023b</strain>
        <tissue evidence="11">Whole body</tissue>
    </source>
</reference>
<feature type="chain" id="PRO_5043088423" description="Phosphatidylinositol-glycan biosynthesis class X protein" evidence="10">
    <location>
        <begin position="22"/>
        <end position="241"/>
    </location>
</feature>
<sequence length="241" mass="27578">MINVYYLSAIFFLYISSNVYASNNGCLSFDVLLTQNIENQGFHRELKWLLEVIRPDTSTLIKNECSFAVELDMPPSVFVNPDELADLQRLGILKTFIGEFVDIELTEHEATNHTVYIFIETDDFSKVSLTLPFHARYQRSQISGGYGKAVLNKPRLLVRCLQKKEKLCEKFSTEAPCDFRGDEKCQWFDIKYKSLLEVNEMLVPVGDLDHYPLVSIVTLSIGCMGCIYILSLFSVFSKKPI</sequence>
<keyword evidence="7 10" id="KW-1133">Transmembrane helix</keyword>
<dbReference type="Pfam" id="PF08320">
    <property type="entry name" value="PIG-X"/>
    <property type="match status" value="1"/>
</dbReference>
<dbReference type="InterPro" id="IPR040039">
    <property type="entry name" value="PIGX"/>
</dbReference>
<keyword evidence="10" id="KW-0732">Signal</keyword>
<dbReference type="InterPro" id="IPR013233">
    <property type="entry name" value="PIG-X/PBN1"/>
</dbReference>
<keyword evidence="9" id="KW-0325">Glycoprotein</keyword>